<accession>A0A3M8CVQ5</accession>
<comment type="caution">
    <text evidence="1">The sequence shown here is derived from an EMBL/GenBank/DDBJ whole genome shotgun (WGS) entry which is preliminary data.</text>
</comment>
<dbReference type="EMBL" id="RHHT01000017">
    <property type="protein sequence ID" value="RNB79773.1"/>
    <property type="molecule type" value="Genomic_DNA"/>
</dbReference>
<dbReference type="Proteomes" id="UP000281915">
    <property type="component" value="Unassembled WGS sequence"/>
</dbReference>
<proteinExistence type="predicted"/>
<reference evidence="1 2" key="1">
    <citation type="submission" date="2018-10" db="EMBL/GenBank/DDBJ databases">
        <title>Phylogenomics of Brevibacillus.</title>
        <authorList>
            <person name="Dunlap C."/>
        </authorList>
    </citation>
    <scope>NUCLEOTIDE SEQUENCE [LARGE SCALE GENOMIC DNA]</scope>
    <source>
        <strain evidence="1 2">JCM 15085</strain>
    </source>
</reference>
<protein>
    <submittedName>
        <fullName evidence="1">DUF2848 domain-containing protein</fullName>
    </submittedName>
</protein>
<dbReference type="Pfam" id="PF11010">
    <property type="entry name" value="DUF2848"/>
    <property type="match status" value="1"/>
</dbReference>
<evidence type="ECO:0000313" key="1">
    <source>
        <dbReference type="EMBL" id="RNB79773.1"/>
    </source>
</evidence>
<dbReference type="RefSeq" id="WP_122913109.1">
    <property type="nucleotide sequence ID" value="NZ_RHHT01000017.1"/>
</dbReference>
<sequence>MEFIVADHVVSFKPRRLVIAGYTSKDQEALIAHIEELKELGIPAPPRVPMMYDLSPELLQPSPELTQVSNDGSGEAEVVALDIDGRWYIGLGSDHTDRVLEAISIQKSKQVCAKPVSKELWALDEIVDHWDQIEMRSWVLVDGEEQLYQSGKLDSFMTPEELYRIVEERGYASRGIALFCGTLPLLEGHFQFGTAFRAELFDPVTKKTISLQYMVKILKDAEEE</sequence>
<dbReference type="AlphaFoldDB" id="A0A3M8CVQ5"/>
<organism evidence="1 2">
    <name type="scientific">Brevibacillus panacihumi</name>
    <dbReference type="NCBI Taxonomy" id="497735"/>
    <lineage>
        <taxon>Bacteria</taxon>
        <taxon>Bacillati</taxon>
        <taxon>Bacillota</taxon>
        <taxon>Bacilli</taxon>
        <taxon>Bacillales</taxon>
        <taxon>Paenibacillaceae</taxon>
        <taxon>Brevibacillus</taxon>
    </lineage>
</organism>
<evidence type="ECO:0000313" key="2">
    <source>
        <dbReference type="Proteomes" id="UP000281915"/>
    </source>
</evidence>
<dbReference type="InterPro" id="IPR021269">
    <property type="entry name" value="DUF2848"/>
</dbReference>
<name>A0A3M8CVQ5_9BACL</name>
<gene>
    <name evidence="1" type="ORF">EDM58_09335</name>
</gene>